<proteinExistence type="predicted"/>
<dbReference type="PANTHER" id="PTHR24185:SF1">
    <property type="entry name" value="CALCIUM-INDEPENDENT PHOSPHOLIPASE A2-GAMMA"/>
    <property type="match status" value="1"/>
</dbReference>
<keyword evidence="2" id="KW-0442">Lipid degradation</keyword>
<dbReference type="Pfam" id="PF01734">
    <property type="entry name" value="Patatin"/>
    <property type="match status" value="1"/>
</dbReference>
<evidence type="ECO:0000259" key="6">
    <source>
        <dbReference type="PROSITE" id="PS51635"/>
    </source>
</evidence>
<dbReference type="GO" id="GO:0047499">
    <property type="term" value="F:calcium-independent phospholipase A2 activity"/>
    <property type="evidence" value="ECO:0007669"/>
    <property type="project" value="TreeGrafter"/>
</dbReference>
<dbReference type="OrthoDB" id="630895at2759"/>
<dbReference type="GO" id="GO:0016042">
    <property type="term" value="P:lipid catabolic process"/>
    <property type="evidence" value="ECO:0007669"/>
    <property type="project" value="UniProtKB-KW"/>
</dbReference>
<sequence length="278" mass="30937">MSLGVSSLRSMSVSHWKLLTHLKECVSKSCSNEKGILFVLSKEWVSVLQKLRMIYGSVDSQIRKNCDSKSAIVNEQIKAEKGCSQTDSKEAVPKEDNGYSLPQVQTGFKPKKNSVQNVEVCKELMPKWKLSKEAMSKIHNNSRTRHVIVSAASAETVQSRLKRLEDLASHLNQYPEARHYATKEGIIRVLLQMRKTADDEPTLAVLREILAVLGHVDPLPGRGIRILSIDGGGIRGVLVIELLKKLEELTGKRVYEMFDYVCGVSTGAILLCVLGMYA</sequence>
<organism evidence="7 8">
    <name type="scientific">Cryptotermes secundus</name>
    <dbReference type="NCBI Taxonomy" id="105785"/>
    <lineage>
        <taxon>Eukaryota</taxon>
        <taxon>Metazoa</taxon>
        <taxon>Ecdysozoa</taxon>
        <taxon>Arthropoda</taxon>
        <taxon>Hexapoda</taxon>
        <taxon>Insecta</taxon>
        <taxon>Pterygota</taxon>
        <taxon>Neoptera</taxon>
        <taxon>Polyneoptera</taxon>
        <taxon>Dictyoptera</taxon>
        <taxon>Blattodea</taxon>
        <taxon>Blattoidea</taxon>
        <taxon>Termitoidae</taxon>
        <taxon>Kalotermitidae</taxon>
        <taxon>Cryptotermitinae</taxon>
        <taxon>Cryptotermes</taxon>
    </lineage>
</organism>
<dbReference type="InterPro" id="IPR002641">
    <property type="entry name" value="PNPLA_dom"/>
</dbReference>
<gene>
    <name evidence="7" type="ORF">B7P43_G14677</name>
</gene>
<dbReference type="EMBL" id="NEVH01025650">
    <property type="protein sequence ID" value="PNF15176.1"/>
    <property type="molecule type" value="Genomic_DNA"/>
</dbReference>
<dbReference type="GO" id="GO:0019369">
    <property type="term" value="P:arachidonate metabolic process"/>
    <property type="evidence" value="ECO:0007669"/>
    <property type="project" value="TreeGrafter"/>
</dbReference>
<comment type="caution">
    <text evidence="7">The sequence shown here is derived from an EMBL/GenBank/DDBJ whole genome shotgun (WGS) entry which is preliminary data.</text>
</comment>
<evidence type="ECO:0000256" key="4">
    <source>
        <dbReference type="PROSITE-ProRule" id="PRU01161"/>
    </source>
</evidence>
<accession>A0A2J7PFR8</accession>
<feature type="short sequence motif" description="GXSXG" evidence="4">
    <location>
        <begin position="263"/>
        <end position="267"/>
    </location>
</feature>
<protein>
    <recommendedName>
        <fullName evidence="6">PNPLA domain-containing protein</fullName>
    </recommendedName>
</protein>
<dbReference type="Gene3D" id="3.40.1090.10">
    <property type="entry name" value="Cytosolic phospholipase A2 catalytic domain"/>
    <property type="match status" value="1"/>
</dbReference>
<reference evidence="7 8" key="1">
    <citation type="submission" date="2017-12" db="EMBL/GenBank/DDBJ databases">
        <title>Hemimetabolous genomes reveal molecular basis of termite eusociality.</title>
        <authorList>
            <person name="Harrison M.C."/>
            <person name="Jongepier E."/>
            <person name="Robertson H.M."/>
            <person name="Arning N."/>
            <person name="Bitard-Feildel T."/>
            <person name="Chao H."/>
            <person name="Childers C.P."/>
            <person name="Dinh H."/>
            <person name="Doddapaneni H."/>
            <person name="Dugan S."/>
            <person name="Gowin J."/>
            <person name="Greiner C."/>
            <person name="Han Y."/>
            <person name="Hu H."/>
            <person name="Hughes D.S.T."/>
            <person name="Huylmans A.-K."/>
            <person name="Kemena C."/>
            <person name="Kremer L.P.M."/>
            <person name="Lee S.L."/>
            <person name="Lopez-Ezquerra A."/>
            <person name="Mallet L."/>
            <person name="Monroy-Kuhn J.M."/>
            <person name="Moser A."/>
            <person name="Murali S.C."/>
            <person name="Muzny D.M."/>
            <person name="Otani S."/>
            <person name="Piulachs M.-D."/>
            <person name="Poelchau M."/>
            <person name="Qu J."/>
            <person name="Schaub F."/>
            <person name="Wada-Katsumata A."/>
            <person name="Worley K.C."/>
            <person name="Xie Q."/>
            <person name="Ylla G."/>
            <person name="Poulsen M."/>
            <person name="Gibbs R.A."/>
            <person name="Schal C."/>
            <person name="Richards S."/>
            <person name="Belles X."/>
            <person name="Korb J."/>
            <person name="Bornberg-Bauer E."/>
        </authorList>
    </citation>
    <scope>NUCLEOTIDE SEQUENCE [LARGE SCALE GENOMIC DNA]</scope>
    <source>
        <tissue evidence="7">Whole body</tissue>
    </source>
</reference>
<evidence type="ECO:0000256" key="3">
    <source>
        <dbReference type="ARBA" id="ARBA00023098"/>
    </source>
</evidence>
<evidence type="ECO:0000256" key="1">
    <source>
        <dbReference type="ARBA" id="ARBA00022801"/>
    </source>
</evidence>
<evidence type="ECO:0000313" key="8">
    <source>
        <dbReference type="Proteomes" id="UP000235965"/>
    </source>
</evidence>
<evidence type="ECO:0000256" key="2">
    <source>
        <dbReference type="ARBA" id="ARBA00022963"/>
    </source>
</evidence>
<dbReference type="AlphaFoldDB" id="A0A2J7PFR8"/>
<comment type="caution">
    <text evidence="4">Lacks conserved residue(s) required for the propagation of feature annotation.</text>
</comment>
<dbReference type="SUPFAM" id="SSF52151">
    <property type="entry name" value="FabD/lysophospholipase-like"/>
    <property type="match status" value="1"/>
</dbReference>
<name>A0A2J7PFR8_9NEOP</name>
<dbReference type="PANTHER" id="PTHR24185">
    <property type="entry name" value="CALCIUM-INDEPENDENT PHOSPHOLIPASE A2-GAMMA"/>
    <property type="match status" value="1"/>
</dbReference>
<feature type="domain" description="PNPLA" evidence="6">
    <location>
        <begin position="227"/>
        <end position="278"/>
    </location>
</feature>
<dbReference type="Proteomes" id="UP000235965">
    <property type="component" value="Unassembled WGS sequence"/>
</dbReference>
<keyword evidence="8" id="KW-1185">Reference proteome</keyword>
<feature type="short sequence motif" description="GXGXXG" evidence="4">
    <location>
        <begin position="231"/>
        <end position="236"/>
    </location>
</feature>
<feature type="compositionally biased region" description="Basic and acidic residues" evidence="5">
    <location>
        <begin position="83"/>
        <end position="97"/>
    </location>
</feature>
<feature type="region of interest" description="Disordered" evidence="5">
    <location>
        <begin position="83"/>
        <end position="106"/>
    </location>
</feature>
<evidence type="ECO:0000256" key="5">
    <source>
        <dbReference type="SAM" id="MobiDB-lite"/>
    </source>
</evidence>
<dbReference type="PROSITE" id="PS51635">
    <property type="entry name" value="PNPLA"/>
    <property type="match status" value="1"/>
</dbReference>
<dbReference type="GO" id="GO:0016020">
    <property type="term" value="C:membrane"/>
    <property type="evidence" value="ECO:0007669"/>
    <property type="project" value="TreeGrafter"/>
</dbReference>
<keyword evidence="3" id="KW-0443">Lipid metabolism</keyword>
<dbReference type="InterPro" id="IPR016035">
    <property type="entry name" value="Acyl_Trfase/lysoPLipase"/>
</dbReference>
<keyword evidence="1" id="KW-0378">Hydrolase</keyword>
<evidence type="ECO:0000313" key="7">
    <source>
        <dbReference type="EMBL" id="PNF15176.1"/>
    </source>
</evidence>